<evidence type="ECO:0000259" key="9">
    <source>
        <dbReference type="Pfam" id="PF00892"/>
    </source>
</evidence>
<feature type="transmembrane region" description="Helical" evidence="8">
    <location>
        <begin position="252"/>
        <end position="274"/>
    </location>
</feature>
<evidence type="ECO:0000313" key="10">
    <source>
        <dbReference type="EMBL" id="EUJ46977.1"/>
    </source>
</evidence>
<dbReference type="AlphaFoldDB" id="W7DCH0"/>
<keyword evidence="7 8" id="KW-0472">Membrane</keyword>
<feature type="transmembrane region" description="Helical" evidence="8">
    <location>
        <begin position="195"/>
        <end position="214"/>
    </location>
</feature>
<feature type="transmembrane region" description="Helical" evidence="8">
    <location>
        <begin position="280"/>
        <end position="305"/>
    </location>
</feature>
<sequence>MVLLFVEKGEDMYSEKEKTLGILTAIAAYIIWGVLPLYWKLASGVPASEILAYRIIWSFVFMVIIIVLLGKTKEIWAEIQALFKKPKLILAITTASVLITANWFIFIFTVNDGHVISASLGYYINPLVNVLLATVFLKEKLSRGEMLAVLSAAIGVLILAIHQGVFPWAAISMAVTFGLYGLIKKLVPVSAWGGLTVETMIMTPFALVFLLFFARDAFMHFGFDTNLVLFGAGVVTAIPLLLFATSARRISYVMLGFIQYVGPTLMLILGVFVFHEAFDFIQLIAFIFIWAALLIFTISHVVFAAKLKKTTVS</sequence>
<comment type="subcellular location">
    <subcellularLocation>
        <location evidence="1">Cell membrane</location>
        <topology evidence="1">Multi-pass membrane protein</topology>
    </subcellularLocation>
</comment>
<keyword evidence="3" id="KW-0813">Transport</keyword>
<evidence type="ECO:0000256" key="4">
    <source>
        <dbReference type="ARBA" id="ARBA00022475"/>
    </source>
</evidence>
<keyword evidence="4" id="KW-1003">Cell membrane</keyword>
<name>W7DCH0_9LIST</name>
<dbReference type="Pfam" id="PF00892">
    <property type="entry name" value="EamA"/>
    <property type="match status" value="1"/>
</dbReference>
<organism evidence="10 11">
    <name type="scientific">Listeria riparia FSL S10-1204</name>
    <dbReference type="NCBI Taxonomy" id="1265816"/>
    <lineage>
        <taxon>Bacteria</taxon>
        <taxon>Bacillati</taxon>
        <taxon>Bacillota</taxon>
        <taxon>Bacilli</taxon>
        <taxon>Bacillales</taxon>
        <taxon>Listeriaceae</taxon>
        <taxon>Listeria</taxon>
    </lineage>
</organism>
<evidence type="ECO:0000256" key="7">
    <source>
        <dbReference type="ARBA" id="ARBA00023136"/>
    </source>
</evidence>
<evidence type="ECO:0000256" key="5">
    <source>
        <dbReference type="ARBA" id="ARBA00022692"/>
    </source>
</evidence>
<evidence type="ECO:0000256" key="3">
    <source>
        <dbReference type="ARBA" id="ARBA00022448"/>
    </source>
</evidence>
<keyword evidence="6 8" id="KW-1133">Transmembrane helix</keyword>
<feature type="transmembrane region" description="Helical" evidence="8">
    <location>
        <begin position="167"/>
        <end position="183"/>
    </location>
</feature>
<dbReference type="InterPro" id="IPR000620">
    <property type="entry name" value="EamA_dom"/>
</dbReference>
<evidence type="ECO:0000256" key="6">
    <source>
        <dbReference type="ARBA" id="ARBA00022989"/>
    </source>
</evidence>
<dbReference type="PANTHER" id="PTHR22911:SF137">
    <property type="entry name" value="SOLUTE CARRIER FAMILY 35 MEMBER G2-RELATED"/>
    <property type="match status" value="1"/>
</dbReference>
<feature type="transmembrane region" description="Helical" evidence="8">
    <location>
        <begin position="51"/>
        <end position="69"/>
    </location>
</feature>
<evidence type="ECO:0000256" key="1">
    <source>
        <dbReference type="ARBA" id="ARBA00004651"/>
    </source>
</evidence>
<dbReference type="SUPFAM" id="SSF103481">
    <property type="entry name" value="Multidrug resistance efflux transporter EmrE"/>
    <property type="match status" value="2"/>
</dbReference>
<dbReference type="NCBIfam" id="TIGR00688">
    <property type="entry name" value="rarD"/>
    <property type="match status" value="1"/>
</dbReference>
<dbReference type="EMBL" id="AODL01000002">
    <property type="protein sequence ID" value="EUJ46977.1"/>
    <property type="molecule type" value="Genomic_DNA"/>
</dbReference>
<dbReference type="InterPro" id="IPR004626">
    <property type="entry name" value="RarD"/>
</dbReference>
<gene>
    <name evidence="10" type="ORF">PRIP_01624</name>
</gene>
<protein>
    <submittedName>
        <fullName evidence="10">RarD protein</fullName>
    </submittedName>
</protein>
<proteinExistence type="inferred from homology"/>
<dbReference type="InterPro" id="IPR037185">
    <property type="entry name" value="EmrE-like"/>
</dbReference>
<reference evidence="10 11" key="1">
    <citation type="journal article" date="2014" name="Int. J. Syst. Evol. Microbiol.">
        <title>Listeria floridensis sp. nov., Listeria aquatica sp. nov., Listeria cornellensis sp. nov., Listeria riparia sp. nov. and Listeria grandensis sp. nov., from agricultural and natural environments.</title>
        <authorList>
            <person name="den Bakker H.C."/>
            <person name="Warchocki S."/>
            <person name="Wright E.M."/>
            <person name="Allred A.F."/>
            <person name="Ahlstrom C."/>
            <person name="Manuel C.S."/>
            <person name="Stasiewicz M.J."/>
            <person name="Burrell A."/>
            <person name="Roof S."/>
            <person name="Strawn L."/>
            <person name="Fortes E.D."/>
            <person name="Nightingale K.K."/>
            <person name="Kephart D."/>
            <person name="Wiedmann M."/>
        </authorList>
    </citation>
    <scope>NUCLEOTIDE SEQUENCE [LARGE SCALE GENOMIC DNA]</scope>
    <source>
        <strain evidence="10 11">FSL S10-1204</strain>
    </source>
</reference>
<dbReference type="GO" id="GO:0005886">
    <property type="term" value="C:plasma membrane"/>
    <property type="evidence" value="ECO:0007669"/>
    <property type="project" value="UniProtKB-SubCell"/>
</dbReference>
<comment type="similarity">
    <text evidence="2">Belongs to the EamA transporter family.</text>
</comment>
<keyword evidence="5 8" id="KW-0812">Transmembrane</keyword>
<evidence type="ECO:0000256" key="8">
    <source>
        <dbReference type="SAM" id="Phobius"/>
    </source>
</evidence>
<keyword evidence="11" id="KW-1185">Reference proteome</keyword>
<dbReference type="Proteomes" id="UP000019248">
    <property type="component" value="Unassembled WGS sequence"/>
</dbReference>
<dbReference type="PANTHER" id="PTHR22911">
    <property type="entry name" value="ACYL-MALONYL CONDENSING ENZYME-RELATED"/>
    <property type="match status" value="1"/>
</dbReference>
<comment type="caution">
    <text evidence="10">The sequence shown here is derived from an EMBL/GenBank/DDBJ whole genome shotgun (WGS) entry which is preliminary data.</text>
</comment>
<feature type="transmembrane region" description="Helical" evidence="8">
    <location>
        <begin position="226"/>
        <end position="245"/>
    </location>
</feature>
<feature type="domain" description="EamA" evidence="9">
    <location>
        <begin position="20"/>
        <end position="159"/>
    </location>
</feature>
<feature type="transmembrane region" description="Helical" evidence="8">
    <location>
        <begin position="89"/>
        <end position="108"/>
    </location>
</feature>
<feature type="transmembrane region" description="Helical" evidence="8">
    <location>
        <begin position="120"/>
        <end position="137"/>
    </location>
</feature>
<feature type="transmembrane region" description="Helical" evidence="8">
    <location>
        <begin position="20"/>
        <end position="39"/>
    </location>
</feature>
<dbReference type="PATRIC" id="fig|1265816.5.peg.321"/>
<feature type="transmembrane region" description="Helical" evidence="8">
    <location>
        <begin position="144"/>
        <end position="161"/>
    </location>
</feature>
<accession>W7DCH0</accession>
<evidence type="ECO:0000256" key="2">
    <source>
        <dbReference type="ARBA" id="ARBA00007362"/>
    </source>
</evidence>
<evidence type="ECO:0000313" key="11">
    <source>
        <dbReference type="Proteomes" id="UP000019248"/>
    </source>
</evidence>